<gene>
    <name evidence="4" type="ORF">B0I36DRAFT_348848</name>
</gene>
<feature type="signal peptide" evidence="2">
    <location>
        <begin position="1"/>
        <end position="20"/>
    </location>
</feature>
<evidence type="ECO:0000313" key="5">
    <source>
        <dbReference type="Proteomes" id="UP000756346"/>
    </source>
</evidence>
<keyword evidence="4" id="KW-0378">Hydrolase</keyword>
<dbReference type="RefSeq" id="XP_046012322.1">
    <property type="nucleotide sequence ID" value="XM_046156731.1"/>
</dbReference>
<dbReference type="Gene3D" id="1.20.1440.110">
    <property type="entry name" value="acylaminoacyl peptidase"/>
    <property type="match status" value="1"/>
</dbReference>
<dbReference type="EMBL" id="JAGTJQ010000005">
    <property type="protein sequence ID" value="KAH7030642.1"/>
    <property type="molecule type" value="Genomic_DNA"/>
</dbReference>
<protein>
    <submittedName>
        <fullName evidence="4">Alpha/Beta hydrolase protein</fullName>
    </submittedName>
</protein>
<dbReference type="PANTHER" id="PTHR22946:SF12">
    <property type="entry name" value="CONIDIAL PIGMENT BIOSYNTHESIS PROTEIN AYG1 (AFU_ORTHOLOGUE AFUA_2G17550)"/>
    <property type="match status" value="1"/>
</dbReference>
<accession>A0A9P8Y625</accession>
<dbReference type="InterPro" id="IPR029058">
    <property type="entry name" value="AB_hydrolase_fold"/>
</dbReference>
<dbReference type="InterPro" id="IPR050261">
    <property type="entry name" value="FrsA_esterase"/>
</dbReference>
<keyword evidence="5" id="KW-1185">Reference proteome</keyword>
<dbReference type="AlphaFoldDB" id="A0A9P8Y625"/>
<feature type="domain" description="AB hydrolase-1" evidence="3">
    <location>
        <begin position="205"/>
        <end position="396"/>
    </location>
</feature>
<name>A0A9P8Y625_9PEZI</name>
<evidence type="ECO:0000259" key="3">
    <source>
        <dbReference type="Pfam" id="PF12697"/>
    </source>
</evidence>
<dbReference type="Pfam" id="PF12697">
    <property type="entry name" value="Abhydrolase_6"/>
    <property type="match status" value="1"/>
</dbReference>
<keyword evidence="2" id="KW-0732">Signal</keyword>
<dbReference type="OrthoDB" id="249703at2759"/>
<dbReference type="PANTHER" id="PTHR22946">
    <property type="entry name" value="DIENELACTONE HYDROLASE DOMAIN-CONTAINING PROTEIN-RELATED"/>
    <property type="match status" value="1"/>
</dbReference>
<evidence type="ECO:0000313" key="4">
    <source>
        <dbReference type="EMBL" id="KAH7030642.1"/>
    </source>
</evidence>
<dbReference type="SUPFAM" id="SSF53474">
    <property type="entry name" value="alpha/beta-Hydrolases"/>
    <property type="match status" value="1"/>
</dbReference>
<organism evidence="4 5">
    <name type="scientific">Microdochium trichocladiopsis</name>
    <dbReference type="NCBI Taxonomy" id="1682393"/>
    <lineage>
        <taxon>Eukaryota</taxon>
        <taxon>Fungi</taxon>
        <taxon>Dikarya</taxon>
        <taxon>Ascomycota</taxon>
        <taxon>Pezizomycotina</taxon>
        <taxon>Sordariomycetes</taxon>
        <taxon>Xylariomycetidae</taxon>
        <taxon>Xylariales</taxon>
        <taxon>Microdochiaceae</taxon>
        <taxon>Microdochium</taxon>
    </lineage>
</organism>
<feature type="chain" id="PRO_5040225654" evidence="2">
    <location>
        <begin position="21"/>
        <end position="440"/>
    </location>
</feature>
<evidence type="ECO:0000256" key="1">
    <source>
        <dbReference type="ARBA" id="ARBA00038115"/>
    </source>
</evidence>
<dbReference type="GeneID" id="70186277"/>
<proteinExistence type="inferred from homology"/>
<dbReference type="Gene3D" id="3.40.50.1820">
    <property type="entry name" value="alpha/beta hydrolase"/>
    <property type="match status" value="1"/>
</dbReference>
<reference evidence="4" key="1">
    <citation type="journal article" date="2021" name="Nat. Commun.">
        <title>Genetic determinants of endophytism in the Arabidopsis root mycobiome.</title>
        <authorList>
            <person name="Mesny F."/>
            <person name="Miyauchi S."/>
            <person name="Thiergart T."/>
            <person name="Pickel B."/>
            <person name="Atanasova L."/>
            <person name="Karlsson M."/>
            <person name="Huettel B."/>
            <person name="Barry K.W."/>
            <person name="Haridas S."/>
            <person name="Chen C."/>
            <person name="Bauer D."/>
            <person name="Andreopoulos W."/>
            <person name="Pangilinan J."/>
            <person name="LaButti K."/>
            <person name="Riley R."/>
            <person name="Lipzen A."/>
            <person name="Clum A."/>
            <person name="Drula E."/>
            <person name="Henrissat B."/>
            <person name="Kohler A."/>
            <person name="Grigoriev I.V."/>
            <person name="Martin F.M."/>
            <person name="Hacquard S."/>
        </authorList>
    </citation>
    <scope>NUCLEOTIDE SEQUENCE</scope>
    <source>
        <strain evidence="4">MPI-CAGE-CH-0230</strain>
    </source>
</reference>
<evidence type="ECO:0000256" key="2">
    <source>
        <dbReference type="SAM" id="SignalP"/>
    </source>
</evidence>
<comment type="caution">
    <text evidence="4">The sequence shown here is derived from an EMBL/GenBank/DDBJ whole genome shotgun (WGS) entry which is preliminary data.</text>
</comment>
<dbReference type="InterPro" id="IPR000073">
    <property type="entry name" value="AB_hydrolase_1"/>
</dbReference>
<sequence length="440" mass="48214">MWSLMNILAVATALTASTVAQSNNSDVDSSSIIYQLSTDSEFAFLLEEYLALASGGGSATGEVLRAASQIVSGDYESWYSEFKFLGDAMHEKATATNATRFPVSARDNYFRAASYYRAADFFLHQNQSDPRIYSLWDIATADFDTATSLLDVPPIILNISGPGFTIPAYYFSASPKHKPGCTPEKRPTVIVGSGYDGSQQALYHSLGRAMLERGYNYISYEGPGQPSPRRYQNLGFIPNWWDVVTPVVEYLHTLGDVDTTRIALIGESFGGTLAPRAASVEHRLSAVVAIDGITSMQTTLLEQFPAQLTALYNSGKPAVFDEVMLGLMRNTSVPTNLRWVIAQGMWSFNTESPYTWLQKLGEITSEKDTLEKITCPVLVFGAEHDILPVQQSRDMAAALGDLATYYLFKADVGAGEHCQLGAEAQLAQVTFDWLADVWGL</sequence>
<dbReference type="Proteomes" id="UP000756346">
    <property type="component" value="Unassembled WGS sequence"/>
</dbReference>
<dbReference type="GO" id="GO:0016787">
    <property type="term" value="F:hydrolase activity"/>
    <property type="evidence" value="ECO:0007669"/>
    <property type="project" value="UniProtKB-KW"/>
</dbReference>
<comment type="similarity">
    <text evidence="1">Belongs to the AB hydrolase superfamily. FUS2 hydrolase family.</text>
</comment>